<proteinExistence type="predicted"/>
<sequence>MKLVFKTRNNHSVFSYWNKQSGHAVFNKAGICTGMVVVWIKKSIASEGRGLKEFGDTDIKISSIIQASFTWKHLFPSKGLPYPDGIPILLQNQELISLRSTFGQMTVDRERIAEWMLEKTGHFILMFFSKDGENSLYNGHSIGFRNENSVLEQFDPNLGLFWYDNIEQFKSYIAARLSVVYSGLDGNWYLHNVGLDT</sequence>
<dbReference type="EMBL" id="JBEWTB010000002">
    <property type="protein sequence ID" value="MET4758763.1"/>
    <property type="molecule type" value="Genomic_DNA"/>
</dbReference>
<keyword evidence="2" id="KW-1185">Reference proteome</keyword>
<accession>A0ABV2SLZ2</accession>
<dbReference type="Proteomes" id="UP001549366">
    <property type="component" value="Unassembled WGS sequence"/>
</dbReference>
<evidence type="ECO:0000313" key="2">
    <source>
        <dbReference type="Proteomes" id="UP001549366"/>
    </source>
</evidence>
<reference evidence="1 2" key="1">
    <citation type="submission" date="2024-06" db="EMBL/GenBank/DDBJ databases">
        <title>Genomic Encyclopedia of Type Strains, Phase V (KMG-V): Genome sequencing to study the core and pangenomes of soil and plant-associated prokaryotes.</title>
        <authorList>
            <person name="Whitman W."/>
        </authorList>
    </citation>
    <scope>NUCLEOTIDE SEQUENCE [LARGE SCALE GENOMIC DNA]</scope>
    <source>
        <strain evidence="1 2">NE40</strain>
    </source>
</reference>
<evidence type="ECO:0008006" key="3">
    <source>
        <dbReference type="Google" id="ProtNLM"/>
    </source>
</evidence>
<gene>
    <name evidence="1" type="ORF">V5J35_003955</name>
</gene>
<protein>
    <recommendedName>
        <fullName evidence="3">Peptidase C58 YopT-type domain-containing protein</fullName>
    </recommendedName>
</protein>
<dbReference type="Gene3D" id="3.90.70.20">
    <property type="match status" value="1"/>
</dbReference>
<name>A0ABV2SLZ2_9GAMM</name>
<evidence type="ECO:0000313" key="1">
    <source>
        <dbReference type="EMBL" id="MET4758763.1"/>
    </source>
</evidence>
<organism evidence="1 2">
    <name type="scientific">Endozoicomonas lisbonensis</name>
    <dbReference type="NCBI Taxonomy" id="3120522"/>
    <lineage>
        <taxon>Bacteria</taxon>
        <taxon>Pseudomonadati</taxon>
        <taxon>Pseudomonadota</taxon>
        <taxon>Gammaproteobacteria</taxon>
        <taxon>Oceanospirillales</taxon>
        <taxon>Endozoicomonadaceae</taxon>
        <taxon>Endozoicomonas</taxon>
    </lineage>
</organism>
<comment type="caution">
    <text evidence="1">The sequence shown here is derived from an EMBL/GenBank/DDBJ whole genome shotgun (WGS) entry which is preliminary data.</text>
</comment>
<dbReference type="RefSeq" id="WP_354008816.1">
    <property type="nucleotide sequence ID" value="NZ_JBEWTA010000001.1"/>
</dbReference>